<evidence type="ECO:0000256" key="1">
    <source>
        <dbReference type="SAM" id="MobiDB-lite"/>
    </source>
</evidence>
<feature type="signal peptide" evidence="2">
    <location>
        <begin position="1"/>
        <end position="31"/>
    </location>
</feature>
<evidence type="ECO:0000256" key="2">
    <source>
        <dbReference type="SAM" id="SignalP"/>
    </source>
</evidence>
<reference evidence="3" key="1">
    <citation type="submission" date="2022-08" db="EMBL/GenBank/DDBJ databases">
        <authorList>
            <consortium name="DOE Joint Genome Institute"/>
            <person name="Min B."/>
            <person name="Riley R."/>
            <person name="Sierra-Patev S."/>
            <person name="Naranjo-Ortiz M."/>
            <person name="Looney B."/>
            <person name="Konkel Z."/>
            <person name="Slot J.C."/>
            <person name="Sakamoto Y."/>
            <person name="Steenwyk J.L."/>
            <person name="Rokas A."/>
            <person name="Carro J."/>
            <person name="Camarero S."/>
            <person name="Ferreira P."/>
            <person name="Molpeceres G."/>
            <person name="Ruiz-Duenas F.J."/>
            <person name="Serrano A."/>
            <person name="Henrissat B."/>
            <person name="Drula E."/>
            <person name="Hughes K.W."/>
            <person name="Mata J.L."/>
            <person name="Ishikawa N.K."/>
            <person name="Vargas-Isla R."/>
            <person name="Ushijima S."/>
            <person name="Smith C.A."/>
            <person name="Ahrendt S."/>
            <person name="Andreopoulos W."/>
            <person name="He G."/>
            <person name="Labutti K."/>
            <person name="Lipzen A."/>
            <person name="Ng V."/>
            <person name="Sandor L."/>
            <person name="Barry K."/>
            <person name="Martinez A.T."/>
            <person name="Xiao Y."/>
            <person name="Gibbons J.G."/>
            <person name="Terashima K."/>
            <person name="Hibbett D.S."/>
            <person name="Grigoriev I.V."/>
        </authorList>
    </citation>
    <scope>NUCLEOTIDE SEQUENCE</scope>
    <source>
        <strain evidence="3">TFB9207</strain>
    </source>
</reference>
<comment type="caution">
    <text evidence="3">The sequence shown here is derived from an EMBL/GenBank/DDBJ whole genome shotgun (WGS) entry which is preliminary data.</text>
</comment>
<accession>A0AA38U2N9</accession>
<feature type="region of interest" description="Disordered" evidence="1">
    <location>
        <begin position="224"/>
        <end position="250"/>
    </location>
</feature>
<sequence>MTQSTSSPRKLAIFFLGILFLGGSILSGALAAPTAPISHPPTSSGSSSPGVQPSLANGQSSESELCECQVDPTNAGQLEHQHAKIVPRQDASNGLMFREGDPDKDENEDGVDDDRVQNLSKRWCCFGPPKERFSPAEVQGLKERFTKDSETLSYIHESSRQAARNQDRRKLNEFTDDLGSIYKRAKIIKAEWRRFGDPHDEVLQLVEFVAIQAMNGIQCFAEVKEEEDRRRKKMQSGKKSGPSKTNKFLS</sequence>
<feature type="compositionally biased region" description="Low complexity" evidence="1">
    <location>
        <begin position="35"/>
        <end position="54"/>
    </location>
</feature>
<feature type="chain" id="PRO_5041319005" evidence="2">
    <location>
        <begin position="32"/>
        <end position="250"/>
    </location>
</feature>
<proteinExistence type="predicted"/>
<protein>
    <submittedName>
        <fullName evidence="3">Uncharacterized protein</fullName>
    </submittedName>
</protein>
<evidence type="ECO:0000313" key="3">
    <source>
        <dbReference type="EMBL" id="KAJ3831166.1"/>
    </source>
</evidence>
<dbReference type="EMBL" id="MU807730">
    <property type="protein sequence ID" value="KAJ3831166.1"/>
    <property type="molecule type" value="Genomic_DNA"/>
</dbReference>
<name>A0AA38U2N9_9AGAR</name>
<feature type="region of interest" description="Disordered" evidence="1">
    <location>
        <begin position="35"/>
        <end position="113"/>
    </location>
</feature>
<gene>
    <name evidence="3" type="ORF">F5878DRAFT_647879</name>
</gene>
<keyword evidence="4" id="KW-1185">Reference proteome</keyword>
<dbReference type="AlphaFoldDB" id="A0AA38U2N9"/>
<feature type="compositionally biased region" description="Acidic residues" evidence="1">
    <location>
        <begin position="102"/>
        <end position="112"/>
    </location>
</feature>
<evidence type="ECO:0000313" key="4">
    <source>
        <dbReference type="Proteomes" id="UP001163846"/>
    </source>
</evidence>
<keyword evidence="2" id="KW-0732">Signal</keyword>
<dbReference type="Proteomes" id="UP001163846">
    <property type="component" value="Unassembled WGS sequence"/>
</dbReference>
<organism evidence="3 4">
    <name type="scientific">Lentinula raphanica</name>
    <dbReference type="NCBI Taxonomy" id="153919"/>
    <lineage>
        <taxon>Eukaryota</taxon>
        <taxon>Fungi</taxon>
        <taxon>Dikarya</taxon>
        <taxon>Basidiomycota</taxon>
        <taxon>Agaricomycotina</taxon>
        <taxon>Agaricomycetes</taxon>
        <taxon>Agaricomycetidae</taxon>
        <taxon>Agaricales</taxon>
        <taxon>Marasmiineae</taxon>
        <taxon>Omphalotaceae</taxon>
        <taxon>Lentinula</taxon>
    </lineage>
</organism>